<evidence type="ECO:0000313" key="3">
    <source>
        <dbReference type="Proteomes" id="UP000315395"/>
    </source>
</evidence>
<gene>
    <name evidence="2" type="ORF">FNH13_02820</name>
</gene>
<dbReference type="Proteomes" id="UP000315395">
    <property type="component" value="Chromosome"/>
</dbReference>
<dbReference type="KEGG" id="orz:FNH13_02820"/>
<accession>A0A516G7A2</accession>
<proteinExistence type="predicted"/>
<name>A0A516G7A2_9MICO</name>
<dbReference type="OrthoDB" id="5125216at2"/>
<keyword evidence="3" id="KW-1185">Reference proteome</keyword>
<feature type="region of interest" description="Disordered" evidence="1">
    <location>
        <begin position="71"/>
        <end position="119"/>
    </location>
</feature>
<organism evidence="2 3">
    <name type="scientific">Ornithinimicrobium ciconiae</name>
    <dbReference type="NCBI Taxonomy" id="2594265"/>
    <lineage>
        <taxon>Bacteria</taxon>
        <taxon>Bacillati</taxon>
        <taxon>Actinomycetota</taxon>
        <taxon>Actinomycetes</taxon>
        <taxon>Micrococcales</taxon>
        <taxon>Ornithinimicrobiaceae</taxon>
        <taxon>Ornithinimicrobium</taxon>
    </lineage>
</organism>
<reference evidence="2 3" key="1">
    <citation type="submission" date="2019-07" db="EMBL/GenBank/DDBJ databases">
        <title>complete genome sequencing of Ornithinimicrobium sp. H23M54.</title>
        <authorList>
            <person name="Bae J.-W."/>
            <person name="Lee S.-Y."/>
        </authorList>
    </citation>
    <scope>NUCLEOTIDE SEQUENCE [LARGE SCALE GENOMIC DNA]</scope>
    <source>
        <strain evidence="2 3">H23M54</strain>
    </source>
</reference>
<evidence type="ECO:0000256" key="1">
    <source>
        <dbReference type="SAM" id="MobiDB-lite"/>
    </source>
</evidence>
<evidence type="ECO:0000313" key="2">
    <source>
        <dbReference type="EMBL" id="QDO87398.1"/>
    </source>
</evidence>
<dbReference type="RefSeq" id="WP_143782056.1">
    <property type="nucleotide sequence ID" value="NZ_CP041616.1"/>
</dbReference>
<sequence>MKKVWFIIGASVGYILGARAGRERYDQITRQASKAWQSDTVQTRVDDVKTQAAKAPAAVAGTVASSAKEFAGQAKAKVTGHETTDLHGDYENETGSWDGETGTPSVDDSTFGPGGDKLP</sequence>
<protein>
    <submittedName>
        <fullName evidence="2">YtxH domain-containing protein</fullName>
    </submittedName>
</protein>
<dbReference type="EMBL" id="CP041616">
    <property type="protein sequence ID" value="QDO87398.1"/>
    <property type="molecule type" value="Genomic_DNA"/>
</dbReference>
<feature type="compositionally biased region" description="Basic and acidic residues" evidence="1">
    <location>
        <begin position="79"/>
        <end position="90"/>
    </location>
</feature>
<dbReference type="AlphaFoldDB" id="A0A516G7A2"/>